<evidence type="ECO:0000313" key="3">
    <source>
        <dbReference type="Proteomes" id="UP000827721"/>
    </source>
</evidence>
<dbReference type="InterPro" id="IPR044730">
    <property type="entry name" value="RNase_H-like_dom_plant"/>
</dbReference>
<dbReference type="Gene3D" id="3.30.420.10">
    <property type="entry name" value="Ribonuclease H-like superfamily/Ribonuclease H"/>
    <property type="match status" value="1"/>
</dbReference>
<dbReference type="Proteomes" id="UP000827721">
    <property type="component" value="Unassembled WGS sequence"/>
</dbReference>
<evidence type="ECO:0000313" key="2">
    <source>
        <dbReference type="EMBL" id="KAH7569150.1"/>
    </source>
</evidence>
<accession>A0ABQ8HXR4</accession>
<dbReference type="CDD" id="cd06222">
    <property type="entry name" value="RNase_H_like"/>
    <property type="match status" value="1"/>
</dbReference>
<evidence type="ECO:0000259" key="1">
    <source>
        <dbReference type="Pfam" id="PF13456"/>
    </source>
</evidence>
<protein>
    <recommendedName>
        <fullName evidence="1">RNase H type-1 domain-containing protein</fullName>
    </recommendedName>
</protein>
<dbReference type="PANTHER" id="PTHR47074:SF21">
    <property type="entry name" value="RNASE H TYPE-1 DOMAIN-CONTAINING PROTEIN"/>
    <property type="match status" value="1"/>
</dbReference>
<feature type="domain" description="RNase H type-1" evidence="1">
    <location>
        <begin position="68"/>
        <end position="133"/>
    </location>
</feature>
<dbReference type="InterPro" id="IPR036397">
    <property type="entry name" value="RNaseH_sf"/>
</dbReference>
<name>A0ABQ8HXR4_9ROSI</name>
<dbReference type="PANTHER" id="PTHR47074">
    <property type="entry name" value="BNAC02G40300D PROTEIN"/>
    <property type="match status" value="1"/>
</dbReference>
<gene>
    <name evidence="2" type="ORF">JRO89_XS06G0113900</name>
</gene>
<reference evidence="2 3" key="1">
    <citation type="submission" date="2021-02" db="EMBL/GenBank/DDBJ databases">
        <title>Plant Genome Project.</title>
        <authorList>
            <person name="Zhang R.-G."/>
        </authorList>
    </citation>
    <scope>NUCLEOTIDE SEQUENCE [LARGE SCALE GENOMIC DNA]</scope>
    <source>
        <tissue evidence="2">Leaves</tissue>
    </source>
</reference>
<organism evidence="2 3">
    <name type="scientific">Xanthoceras sorbifolium</name>
    <dbReference type="NCBI Taxonomy" id="99658"/>
    <lineage>
        <taxon>Eukaryota</taxon>
        <taxon>Viridiplantae</taxon>
        <taxon>Streptophyta</taxon>
        <taxon>Embryophyta</taxon>
        <taxon>Tracheophyta</taxon>
        <taxon>Spermatophyta</taxon>
        <taxon>Magnoliopsida</taxon>
        <taxon>eudicotyledons</taxon>
        <taxon>Gunneridae</taxon>
        <taxon>Pentapetalae</taxon>
        <taxon>rosids</taxon>
        <taxon>malvids</taxon>
        <taxon>Sapindales</taxon>
        <taxon>Sapindaceae</taxon>
        <taxon>Xanthoceroideae</taxon>
        <taxon>Xanthoceras</taxon>
    </lineage>
</organism>
<dbReference type="InterPro" id="IPR002156">
    <property type="entry name" value="RNaseH_domain"/>
</dbReference>
<proteinExistence type="predicted"/>
<keyword evidence="3" id="KW-1185">Reference proteome</keyword>
<sequence length="180" mass="19465">MFIDVVRTTTRTTIDSGVPLQLPFFKLCAEFVAAGCDLVEAVNFVSPSFLVAASHVWRPPDQDLFEINSDAALSVSEKMVGLGVVIRDSKGLVMLSSSRNLDACYSPNIAEAKAILFGMQLAIDSGLLPAVVEFIFALRNLNMVAHQLAKMALVKDVDFVVLEEVSSSLCLLVQEDIASL</sequence>
<dbReference type="Pfam" id="PF13456">
    <property type="entry name" value="RVT_3"/>
    <property type="match status" value="1"/>
</dbReference>
<dbReference type="SUPFAM" id="SSF53098">
    <property type="entry name" value="Ribonuclease H-like"/>
    <property type="match status" value="1"/>
</dbReference>
<dbReference type="InterPro" id="IPR052929">
    <property type="entry name" value="RNase_H-like_EbsB-rel"/>
</dbReference>
<dbReference type="InterPro" id="IPR012337">
    <property type="entry name" value="RNaseH-like_sf"/>
</dbReference>
<dbReference type="EMBL" id="JAFEMO010000006">
    <property type="protein sequence ID" value="KAH7569150.1"/>
    <property type="molecule type" value="Genomic_DNA"/>
</dbReference>
<comment type="caution">
    <text evidence="2">The sequence shown here is derived from an EMBL/GenBank/DDBJ whole genome shotgun (WGS) entry which is preliminary data.</text>
</comment>